<dbReference type="GO" id="GO:0004476">
    <property type="term" value="F:mannose-6-phosphate isomerase activity"/>
    <property type="evidence" value="ECO:0007669"/>
    <property type="project" value="UniProtKB-EC"/>
</dbReference>
<accession>A0AAP6XK04</accession>
<feature type="binding site" evidence="8">
    <location>
        <position position="264"/>
    </location>
    <ligand>
        <name>Zn(2+)</name>
        <dbReference type="ChEBI" id="CHEBI:29105"/>
    </ligand>
</feature>
<dbReference type="GO" id="GO:0005829">
    <property type="term" value="C:cytosol"/>
    <property type="evidence" value="ECO:0007669"/>
    <property type="project" value="TreeGrafter"/>
</dbReference>
<feature type="domain" description="Phosphomannose isomerase type I catalytic" evidence="9">
    <location>
        <begin position="3"/>
        <end position="147"/>
    </location>
</feature>
<dbReference type="Pfam" id="PF20511">
    <property type="entry name" value="PMI_typeI_cat"/>
    <property type="match status" value="1"/>
</dbReference>
<gene>
    <name evidence="10" type="primary">manA</name>
    <name evidence="10" type="ORF">HC138_05700</name>
</gene>
<dbReference type="EMBL" id="JAAUVV010000008">
    <property type="protein sequence ID" value="NJJ03849.1"/>
    <property type="molecule type" value="Genomic_DNA"/>
</dbReference>
<evidence type="ECO:0000256" key="8">
    <source>
        <dbReference type="PIRSR" id="PIRSR001480-2"/>
    </source>
</evidence>
<dbReference type="GO" id="GO:0008270">
    <property type="term" value="F:zinc ion binding"/>
    <property type="evidence" value="ECO:0007669"/>
    <property type="project" value="InterPro"/>
</dbReference>
<feature type="binding site" evidence="8">
    <location>
        <position position="93"/>
    </location>
    <ligand>
        <name>Zn(2+)</name>
        <dbReference type="ChEBI" id="CHEBI:29105"/>
    </ligand>
</feature>
<evidence type="ECO:0000259" key="9">
    <source>
        <dbReference type="Pfam" id="PF20511"/>
    </source>
</evidence>
<feature type="binding site" evidence="8">
    <location>
        <position position="95"/>
    </location>
    <ligand>
        <name>Zn(2+)</name>
        <dbReference type="ChEBI" id="CHEBI:29105"/>
    </ligand>
</feature>
<dbReference type="GO" id="GO:0005975">
    <property type="term" value="P:carbohydrate metabolic process"/>
    <property type="evidence" value="ECO:0007669"/>
    <property type="project" value="InterPro"/>
</dbReference>
<proteinExistence type="inferred from homology"/>
<dbReference type="CDD" id="cd07011">
    <property type="entry name" value="cupin_PMI_type_I_N"/>
    <property type="match status" value="1"/>
</dbReference>
<keyword evidence="5 8" id="KW-0862">Zinc</keyword>
<evidence type="ECO:0000256" key="3">
    <source>
        <dbReference type="ARBA" id="ARBA00011956"/>
    </source>
</evidence>
<feature type="binding site" evidence="8">
    <location>
        <position position="130"/>
    </location>
    <ligand>
        <name>Zn(2+)</name>
        <dbReference type="ChEBI" id="CHEBI:29105"/>
    </ligand>
</feature>
<evidence type="ECO:0000256" key="5">
    <source>
        <dbReference type="ARBA" id="ARBA00022833"/>
    </source>
</evidence>
<dbReference type="Gene3D" id="1.10.441.10">
    <property type="entry name" value="Phosphomannose Isomerase, domain 2"/>
    <property type="match status" value="1"/>
</dbReference>
<evidence type="ECO:0000256" key="7">
    <source>
        <dbReference type="PIRSR" id="PIRSR001480-1"/>
    </source>
</evidence>
<organism evidence="10 11">
    <name type="scientific">Corynebacterium coyleae</name>
    <dbReference type="NCBI Taxonomy" id="53374"/>
    <lineage>
        <taxon>Bacteria</taxon>
        <taxon>Bacillati</taxon>
        <taxon>Actinomycetota</taxon>
        <taxon>Actinomycetes</taxon>
        <taxon>Mycobacteriales</taxon>
        <taxon>Corynebacteriaceae</taxon>
        <taxon>Corynebacterium</taxon>
    </lineage>
</organism>
<comment type="caution">
    <text evidence="10">The sequence shown here is derived from an EMBL/GenBank/DDBJ whole genome shotgun (WGS) entry which is preliminary data.</text>
</comment>
<keyword evidence="4 8" id="KW-0479">Metal-binding</keyword>
<dbReference type="InterPro" id="IPR016305">
    <property type="entry name" value="Mannose-6-P_Isomerase"/>
</dbReference>
<comment type="catalytic activity">
    <reaction evidence="1">
        <text>D-mannose 6-phosphate = D-fructose 6-phosphate</text>
        <dbReference type="Rhea" id="RHEA:12356"/>
        <dbReference type="ChEBI" id="CHEBI:58735"/>
        <dbReference type="ChEBI" id="CHEBI:61527"/>
        <dbReference type="EC" id="5.3.1.8"/>
    </reaction>
</comment>
<dbReference type="PANTHER" id="PTHR10309:SF0">
    <property type="entry name" value="MANNOSE-6-PHOSPHATE ISOMERASE"/>
    <property type="match status" value="1"/>
</dbReference>
<evidence type="ECO:0000256" key="6">
    <source>
        <dbReference type="ARBA" id="ARBA00023235"/>
    </source>
</evidence>
<dbReference type="Gene3D" id="2.60.120.10">
    <property type="entry name" value="Jelly Rolls"/>
    <property type="match status" value="2"/>
</dbReference>
<sequence>MERLDGVLRPYPWGSRTLLAQLRGTPSPSEKPEAELWFGAHPAAPATIDGRGLDEIIAEDPQAALGDRVIAHYGEQLPFLVKLLAADSPLSIQAHPSREQAVAGFERENAEGISLNSPQRNYKDSNPKPELIVALTTFRAMAGFRPVEQMTELFEAFSSPAWDRYAALLPAAGGAGDMRVLFTTLVSLPKPALTEVLDAVGHSARTIADGGTAAHPAWVVEAAEVFLELAQRYPGDAGAFAALLLNIVTLKPGEAAFLGAGQLHAYLSGLGVEVMENSDNVLRGGLTTKHVDVPELVRVLDFSSLESPRADTEEVAGGKRFVLPVESFTVSMHELDQGELRIDEDGPAIALCTAGTATDGTMSIAAGEAVWIPASDGAVTLRPATDGEPTQVFVATV</sequence>
<evidence type="ECO:0000256" key="1">
    <source>
        <dbReference type="ARBA" id="ARBA00000757"/>
    </source>
</evidence>
<name>A0AAP6XK04_9CORY</name>
<dbReference type="GO" id="GO:0009298">
    <property type="term" value="P:GDP-mannose biosynthetic process"/>
    <property type="evidence" value="ECO:0007669"/>
    <property type="project" value="InterPro"/>
</dbReference>
<feature type="active site" evidence="7">
    <location>
        <position position="283"/>
    </location>
</feature>
<dbReference type="PANTHER" id="PTHR10309">
    <property type="entry name" value="MANNOSE-6-PHOSPHATE ISOMERASE"/>
    <property type="match status" value="1"/>
</dbReference>
<dbReference type="PIRSF" id="PIRSF001480">
    <property type="entry name" value="Mannose-6-phosphate_isomerase"/>
    <property type="match status" value="1"/>
</dbReference>
<reference evidence="10 11" key="1">
    <citation type="submission" date="2020-03" db="EMBL/GenBank/DDBJ databases">
        <title>Draft genome sequences of bacterial isolates from the female urobiome.</title>
        <authorList>
            <person name="Miller-Ensminger T."/>
            <person name="Wolfe A.J."/>
            <person name="Putonti C."/>
        </authorList>
    </citation>
    <scope>NUCLEOTIDE SEQUENCE [LARGE SCALE GENOMIC DNA]</scope>
    <source>
        <strain evidence="10 11">UMB8490</strain>
    </source>
</reference>
<dbReference type="InterPro" id="IPR001250">
    <property type="entry name" value="Man6P_Isoase-1"/>
</dbReference>
<evidence type="ECO:0000313" key="11">
    <source>
        <dbReference type="Proteomes" id="UP000591626"/>
    </source>
</evidence>
<comment type="similarity">
    <text evidence="2">Belongs to the mannose-6-phosphate isomerase type 1 family.</text>
</comment>
<dbReference type="RefSeq" id="WP_167616405.1">
    <property type="nucleotide sequence ID" value="NZ_JAAUVV010000008.1"/>
</dbReference>
<dbReference type="NCBIfam" id="TIGR00218">
    <property type="entry name" value="manA"/>
    <property type="match status" value="1"/>
</dbReference>
<dbReference type="PRINTS" id="PR00714">
    <property type="entry name" value="MAN6PISMRASE"/>
</dbReference>
<protein>
    <recommendedName>
        <fullName evidence="3">mannose-6-phosphate isomerase</fullName>
        <ecNumber evidence="3">5.3.1.8</ecNumber>
    </recommendedName>
</protein>
<evidence type="ECO:0000256" key="2">
    <source>
        <dbReference type="ARBA" id="ARBA00010772"/>
    </source>
</evidence>
<dbReference type="Proteomes" id="UP000591626">
    <property type="component" value="Unassembled WGS sequence"/>
</dbReference>
<keyword evidence="6 10" id="KW-0413">Isomerase</keyword>
<evidence type="ECO:0000313" key="10">
    <source>
        <dbReference type="EMBL" id="NJJ03849.1"/>
    </source>
</evidence>
<dbReference type="InterPro" id="IPR014710">
    <property type="entry name" value="RmlC-like_jellyroll"/>
</dbReference>
<dbReference type="InterPro" id="IPR011051">
    <property type="entry name" value="RmlC_Cupin_sf"/>
</dbReference>
<evidence type="ECO:0000256" key="4">
    <source>
        <dbReference type="ARBA" id="ARBA00022723"/>
    </source>
</evidence>
<dbReference type="InterPro" id="IPR046457">
    <property type="entry name" value="PMI_typeI_cat"/>
</dbReference>
<dbReference type="SUPFAM" id="SSF51182">
    <property type="entry name" value="RmlC-like cupins"/>
    <property type="match status" value="1"/>
</dbReference>
<comment type="cofactor">
    <cofactor evidence="8">
        <name>Zn(2+)</name>
        <dbReference type="ChEBI" id="CHEBI:29105"/>
    </cofactor>
    <text evidence="8">Binds 1 zinc ion per subunit.</text>
</comment>
<dbReference type="AlphaFoldDB" id="A0AAP6XK04"/>
<dbReference type="EC" id="5.3.1.8" evidence="3"/>